<keyword evidence="2" id="KW-1185">Reference proteome</keyword>
<sequence>MWRYFRVKEQVVFSFGRNRSCCDQGTTEKALRRGIIRYFCLSILSPSSSWWLSISVLCHSCNLSCFGRLHAHEGFDLKSIPLPLVLFVGRCCLWFNTSTNRVKTPYHPG</sequence>
<proteinExistence type="predicted"/>
<protein>
    <submittedName>
        <fullName evidence="1">Uncharacterized protein</fullName>
    </submittedName>
</protein>
<accession>A0A453K390</accession>
<reference evidence="1" key="5">
    <citation type="journal article" date="2021" name="G3 (Bethesda)">
        <title>Aegilops tauschii genome assembly Aet v5.0 features greater sequence contiguity and improved annotation.</title>
        <authorList>
            <person name="Wang L."/>
            <person name="Zhu T."/>
            <person name="Rodriguez J.C."/>
            <person name="Deal K.R."/>
            <person name="Dubcovsky J."/>
            <person name="McGuire P.E."/>
            <person name="Lux T."/>
            <person name="Spannagl M."/>
            <person name="Mayer K.F.X."/>
            <person name="Baldrich P."/>
            <person name="Meyers B.C."/>
            <person name="Huo N."/>
            <person name="Gu Y.Q."/>
            <person name="Zhou H."/>
            <person name="Devos K.M."/>
            <person name="Bennetzen J.L."/>
            <person name="Unver T."/>
            <person name="Budak H."/>
            <person name="Gulick P.J."/>
            <person name="Galiba G."/>
            <person name="Kalapos B."/>
            <person name="Nelson D.R."/>
            <person name="Li P."/>
            <person name="You F.M."/>
            <person name="Luo M.C."/>
            <person name="Dvorak J."/>
        </authorList>
    </citation>
    <scope>NUCLEOTIDE SEQUENCE [LARGE SCALE GENOMIC DNA]</scope>
    <source>
        <strain evidence="1">cv. AL8/78</strain>
    </source>
</reference>
<dbReference type="Gramene" id="AET5Gv20276300.4">
    <property type="protein sequence ID" value="AET5Gv20276300.4"/>
    <property type="gene ID" value="AET5Gv20276300"/>
</dbReference>
<evidence type="ECO:0000313" key="2">
    <source>
        <dbReference type="Proteomes" id="UP000015105"/>
    </source>
</evidence>
<dbReference type="AlphaFoldDB" id="A0A453K390"/>
<evidence type="ECO:0000313" key="1">
    <source>
        <dbReference type="EnsemblPlants" id="AET5Gv20276300.4"/>
    </source>
</evidence>
<dbReference type="Proteomes" id="UP000015105">
    <property type="component" value="Chromosome 5D"/>
</dbReference>
<reference evidence="1" key="4">
    <citation type="submission" date="2019-03" db="UniProtKB">
        <authorList>
            <consortium name="EnsemblPlants"/>
        </authorList>
    </citation>
    <scope>IDENTIFICATION</scope>
</reference>
<reference evidence="2" key="2">
    <citation type="journal article" date="2017" name="Nat. Plants">
        <title>The Aegilops tauschii genome reveals multiple impacts of transposons.</title>
        <authorList>
            <person name="Zhao G."/>
            <person name="Zou C."/>
            <person name="Li K."/>
            <person name="Wang K."/>
            <person name="Li T."/>
            <person name="Gao L."/>
            <person name="Zhang X."/>
            <person name="Wang H."/>
            <person name="Yang Z."/>
            <person name="Liu X."/>
            <person name="Jiang W."/>
            <person name="Mao L."/>
            <person name="Kong X."/>
            <person name="Jiao Y."/>
            <person name="Jia J."/>
        </authorList>
    </citation>
    <scope>NUCLEOTIDE SEQUENCE [LARGE SCALE GENOMIC DNA]</scope>
    <source>
        <strain evidence="2">cv. AL8/78</strain>
    </source>
</reference>
<name>A0A453K390_AEGTS</name>
<reference evidence="1" key="3">
    <citation type="journal article" date="2017" name="Nature">
        <title>Genome sequence of the progenitor of the wheat D genome Aegilops tauschii.</title>
        <authorList>
            <person name="Luo M.C."/>
            <person name="Gu Y.Q."/>
            <person name="Puiu D."/>
            <person name="Wang H."/>
            <person name="Twardziok S.O."/>
            <person name="Deal K.R."/>
            <person name="Huo N."/>
            <person name="Zhu T."/>
            <person name="Wang L."/>
            <person name="Wang Y."/>
            <person name="McGuire P.E."/>
            <person name="Liu S."/>
            <person name="Long H."/>
            <person name="Ramasamy R.K."/>
            <person name="Rodriguez J.C."/>
            <person name="Van S.L."/>
            <person name="Yuan L."/>
            <person name="Wang Z."/>
            <person name="Xia Z."/>
            <person name="Xiao L."/>
            <person name="Anderson O.D."/>
            <person name="Ouyang S."/>
            <person name="Liang Y."/>
            <person name="Zimin A.V."/>
            <person name="Pertea G."/>
            <person name="Qi P."/>
            <person name="Bennetzen J.L."/>
            <person name="Dai X."/>
            <person name="Dawson M.W."/>
            <person name="Muller H.G."/>
            <person name="Kugler K."/>
            <person name="Rivarola-Duarte L."/>
            <person name="Spannagl M."/>
            <person name="Mayer K.F.X."/>
            <person name="Lu F.H."/>
            <person name="Bevan M.W."/>
            <person name="Leroy P."/>
            <person name="Li P."/>
            <person name="You F.M."/>
            <person name="Sun Q."/>
            <person name="Liu Z."/>
            <person name="Lyons E."/>
            <person name="Wicker T."/>
            <person name="Salzberg S.L."/>
            <person name="Devos K.M."/>
            <person name="Dvorak J."/>
        </authorList>
    </citation>
    <scope>NUCLEOTIDE SEQUENCE [LARGE SCALE GENOMIC DNA]</scope>
    <source>
        <strain evidence="1">cv. AL8/78</strain>
    </source>
</reference>
<reference evidence="2" key="1">
    <citation type="journal article" date="2014" name="Science">
        <title>Ancient hybridizations among the ancestral genomes of bread wheat.</title>
        <authorList>
            <consortium name="International Wheat Genome Sequencing Consortium,"/>
            <person name="Marcussen T."/>
            <person name="Sandve S.R."/>
            <person name="Heier L."/>
            <person name="Spannagl M."/>
            <person name="Pfeifer M."/>
            <person name="Jakobsen K.S."/>
            <person name="Wulff B.B."/>
            <person name="Steuernagel B."/>
            <person name="Mayer K.F."/>
            <person name="Olsen O.A."/>
        </authorList>
    </citation>
    <scope>NUCLEOTIDE SEQUENCE [LARGE SCALE GENOMIC DNA]</scope>
    <source>
        <strain evidence="2">cv. AL8/78</strain>
    </source>
</reference>
<organism evidence="1 2">
    <name type="scientific">Aegilops tauschii subsp. strangulata</name>
    <name type="common">Goatgrass</name>
    <dbReference type="NCBI Taxonomy" id="200361"/>
    <lineage>
        <taxon>Eukaryota</taxon>
        <taxon>Viridiplantae</taxon>
        <taxon>Streptophyta</taxon>
        <taxon>Embryophyta</taxon>
        <taxon>Tracheophyta</taxon>
        <taxon>Spermatophyta</taxon>
        <taxon>Magnoliopsida</taxon>
        <taxon>Liliopsida</taxon>
        <taxon>Poales</taxon>
        <taxon>Poaceae</taxon>
        <taxon>BOP clade</taxon>
        <taxon>Pooideae</taxon>
        <taxon>Triticodae</taxon>
        <taxon>Triticeae</taxon>
        <taxon>Triticinae</taxon>
        <taxon>Aegilops</taxon>
    </lineage>
</organism>
<dbReference type="EnsemblPlants" id="AET5Gv20276300.4">
    <property type="protein sequence ID" value="AET5Gv20276300.4"/>
    <property type="gene ID" value="AET5Gv20276300"/>
</dbReference>